<evidence type="ECO:0000313" key="4">
    <source>
        <dbReference type="Proteomes" id="UP000265515"/>
    </source>
</evidence>
<dbReference type="AlphaFoldDB" id="A0A388K6I0"/>
<sequence>MQTPWVQNTLKFFLSQRKEEAAWARKEHLDLWADLQALHREPIEDMLKDPMTGKVLEESLWSCFAKFDSPLTQMTTSKWWNLHGGCHKKLQDIVMRVTAMRSPTTPCERNWSSLYIVHDKRRGPLSPDSLAKLVYVHWNLLLLDIKNKSKGSLAGYLDMWVAFFDNVEAPPPDDPAALPKAATVADLTGDKLVHQPNLTKTHRASVLKHQAVDESSSLDSSDDGEDLPLRCKGNKKKVVGVLDGGKGKAQMGADVEEEEVEESEVDDENFTLWSPRASDVSSYDDELDEAVTCNVERGHLDSDLEFSVPRKMNFNAHIGAKMDLDDDTDKVRA</sequence>
<dbReference type="InterPro" id="IPR012337">
    <property type="entry name" value="RNaseH-like_sf"/>
</dbReference>
<feature type="domain" description="HAT C-terminal dimerisation" evidence="2">
    <location>
        <begin position="69"/>
        <end position="139"/>
    </location>
</feature>
<feature type="region of interest" description="Disordered" evidence="1">
    <location>
        <begin position="198"/>
        <end position="227"/>
    </location>
</feature>
<dbReference type="EMBL" id="BFEA01000064">
    <property type="protein sequence ID" value="GBG65664.1"/>
    <property type="molecule type" value="Genomic_DNA"/>
</dbReference>
<proteinExistence type="predicted"/>
<dbReference type="InterPro" id="IPR008906">
    <property type="entry name" value="HATC_C_dom"/>
</dbReference>
<reference evidence="3 4" key="1">
    <citation type="journal article" date="2018" name="Cell">
        <title>The Chara Genome: Secondary Complexity and Implications for Plant Terrestrialization.</title>
        <authorList>
            <person name="Nishiyama T."/>
            <person name="Sakayama H."/>
            <person name="Vries J.D."/>
            <person name="Buschmann H."/>
            <person name="Saint-Marcoux D."/>
            <person name="Ullrich K.K."/>
            <person name="Haas F.B."/>
            <person name="Vanderstraeten L."/>
            <person name="Becker D."/>
            <person name="Lang D."/>
            <person name="Vosolsobe S."/>
            <person name="Rombauts S."/>
            <person name="Wilhelmsson P.K.I."/>
            <person name="Janitza P."/>
            <person name="Kern R."/>
            <person name="Heyl A."/>
            <person name="Rumpler F."/>
            <person name="Villalobos L.I.A.C."/>
            <person name="Clay J.M."/>
            <person name="Skokan R."/>
            <person name="Toyoda A."/>
            <person name="Suzuki Y."/>
            <person name="Kagoshima H."/>
            <person name="Schijlen E."/>
            <person name="Tajeshwar N."/>
            <person name="Catarino B."/>
            <person name="Hetherington A.J."/>
            <person name="Saltykova A."/>
            <person name="Bonnot C."/>
            <person name="Breuninger H."/>
            <person name="Symeonidi A."/>
            <person name="Radhakrishnan G.V."/>
            <person name="Van Nieuwerburgh F."/>
            <person name="Deforce D."/>
            <person name="Chang C."/>
            <person name="Karol K.G."/>
            <person name="Hedrich R."/>
            <person name="Ulvskov P."/>
            <person name="Glockner G."/>
            <person name="Delwiche C.F."/>
            <person name="Petrasek J."/>
            <person name="Van de Peer Y."/>
            <person name="Friml J."/>
            <person name="Beilby M."/>
            <person name="Dolan L."/>
            <person name="Kohara Y."/>
            <person name="Sugano S."/>
            <person name="Fujiyama A."/>
            <person name="Delaux P.-M."/>
            <person name="Quint M."/>
            <person name="TheiBen G."/>
            <person name="Hagemann M."/>
            <person name="Harholt J."/>
            <person name="Dunand C."/>
            <person name="Zachgo S."/>
            <person name="Langdale J."/>
            <person name="Maumus F."/>
            <person name="Straeten D.V.D."/>
            <person name="Gould S.B."/>
            <person name="Rensing S.A."/>
        </authorList>
    </citation>
    <scope>NUCLEOTIDE SEQUENCE [LARGE SCALE GENOMIC DNA]</scope>
    <source>
        <strain evidence="3 4">S276</strain>
    </source>
</reference>
<dbReference type="SUPFAM" id="SSF53098">
    <property type="entry name" value="Ribonuclease H-like"/>
    <property type="match status" value="1"/>
</dbReference>
<evidence type="ECO:0000256" key="1">
    <source>
        <dbReference type="SAM" id="MobiDB-lite"/>
    </source>
</evidence>
<dbReference type="STRING" id="69332.A0A388K6I0"/>
<comment type="caution">
    <text evidence="3">The sequence shown here is derived from an EMBL/GenBank/DDBJ whole genome shotgun (WGS) entry which is preliminary data.</text>
</comment>
<gene>
    <name evidence="3" type="ORF">CBR_g51964</name>
</gene>
<accession>A0A388K6I0</accession>
<dbReference type="Proteomes" id="UP000265515">
    <property type="component" value="Unassembled WGS sequence"/>
</dbReference>
<dbReference type="OrthoDB" id="1101576at2759"/>
<dbReference type="Pfam" id="PF05699">
    <property type="entry name" value="Dimer_Tnp_hAT"/>
    <property type="match status" value="1"/>
</dbReference>
<dbReference type="GO" id="GO:0046983">
    <property type="term" value="F:protein dimerization activity"/>
    <property type="evidence" value="ECO:0007669"/>
    <property type="project" value="InterPro"/>
</dbReference>
<organism evidence="3 4">
    <name type="scientific">Chara braunii</name>
    <name type="common">Braun's stonewort</name>
    <dbReference type="NCBI Taxonomy" id="69332"/>
    <lineage>
        <taxon>Eukaryota</taxon>
        <taxon>Viridiplantae</taxon>
        <taxon>Streptophyta</taxon>
        <taxon>Charophyceae</taxon>
        <taxon>Charales</taxon>
        <taxon>Characeae</taxon>
        <taxon>Chara</taxon>
    </lineage>
</organism>
<dbReference type="Gramene" id="GBG65664">
    <property type="protein sequence ID" value="GBG65664"/>
    <property type="gene ID" value="CBR_g51964"/>
</dbReference>
<evidence type="ECO:0000259" key="2">
    <source>
        <dbReference type="Pfam" id="PF05699"/>
    </source>
</evidence>
<protein>
    <recommendedName>
        <fullName evidence="2">HAT C-terminal dimerisation domain-containing protein</fullName>
    </recommendedName>
</protein>
<name>A0A388K6I0_CHABU</name>
<evidence type="ECO:0000313" key="3">
    <source>
        <dbReference type="EMBL" id="GBG65664.1"/>
    </source>
</evidence>
<keyword evidence="4" id="KW-1185">Reference proteome</keyword>